<protein>
    <submittedName>
        <fullName evidence="1">HAD family phosphatase</fullName>
    </submittedName>
</protein>
<name>A0ABT9BKG1_9MICO</name>
<dbReference type="SUPFAM" id="SSF56784">
    <property type="entry name" value="HAD-like"/>
    <property type="match status" value="1"/>
</dbReference>
<dbReference type="InterPro" id="IPR036412">
    <property type="entry name" value="HAD-like_sf"/>
</dbReference>
<dbReference type="InterPro" id="IPR023214">
    <property type="entry name" value="HAD_sf"/>
</dbReference>
<organism evidence="1 2">
    <name type="scientific">Antiquaquibacter soli</name>
    <dbReference type="NCBI Taxonomy" id="3064523"/>
    <lineage>
        <taxon>Bacteria</taxon>
        <taxon>Bacillati</taxon>
        <taxon>Actinomycetota</taxon>
        <taxon>Actinomycetes</taxon>
        <taxon>Micrococcales</taxon>
        <taxon>Microbacteriaceae</taxon>
        <taxon>Antiquaquibacter</taxon>
    </lineage>
</organism>
<dbReference type="RefSeq" id="WP_305001919.1">
    <property type="nucleotide sequence ID" value="NZ_JAUQUB010000001.1"/>
</dbReference>
<comment type="caution">
    <text evidence="1">The sequence shown here is derived from an EMBL/GenBank/DDBJ whole genome shotgun (WGS) entry which is preliminary data.</text>
</comment>
<dbReference type="Pfam" id="PF00702">
    <property type="entry name" value="Hydrolase"/>
    <property type="match status" value="1"/>
</dbReference>
<sequence length="205" mass="22652">MSLLFIFDMDDVLYDYDWRVRMAGLTDITGYDLGELRRRWWNDGGEWAAEAGAYATADDYLAAVSRAMGMELDEAEWVRIRAEAMTAFPGSLAAVRRAKDFGQVTLLTNNGPLVSKHLRTIAPELVELFGDHLYTSSDYGARKPDPVVFERVLEAYGVAAEDAFFADDLLINVEGAASVGITAHLFRSPDALLAAIESFAATRRS</sequence>
<dbReference type="SFLD" id="SFLDG01129">
    <property type="entry name" value="C1.5:_HAD__Beta-PGM__Phosphata"/>
    <property type="match status" value="1"/>
</dbReference>
<keyword evidence="2" id="KW-1185">Reference proteome</keyword>
<dbReference type="InterPro" id="IPR006439">
    <property type="entry name" value="HAD-SF_hydro_IA"/>
</dbReference>
<accession>A0ABT9BKG1</accession>
<evidence type="ECO:0000313" key="1">
    <source>
        <dbReference type="EMBL" id="MDO7881508.1"/>
    </source>
</evidence>
<dbReference type="EMBL" id="JAUQUB010000001">
    <property type="protein sequence ID" value="MDO7881508.1"/>
    <property type="molecule type" value="Genomic_DNA"/>
</dbReference>
<reference evidence="1 2" key="1">
    <citation type="submission" date="2023-07" db="EMBL/GenBank/DDBJ databases">
        <title>Protaetiibacter sp. nov WY-16 isolated from soil.</title>
        <authorList>
            <person name="Liu B."/>
            <person name="Wan Y."/>
        </authorList>
    </citation>
    <scope>NUCLEOTIDE SEQUENCE [LARGE SCALE GENOMIC DNA]</scope>
    <source>
        <strain evidence="1 2">WY-16</strain>
    </source>
</reference>
<gene>
    <name evidence="1" type="ORF">Q5716_04630</name>
</gene>
<dbReference type="Proteomes" id="UP001241072">
    <property type="component" value="Unassembled WGS sequence"/>
</dbReference>
<dbReference type="NCBIfam" id="TIGR01509">
    <property type="entry name" value="HAD-SF-IA-v3"/>
    <property type="match status" value="1"/>
</dbReference>
<dbReference type="SFLD" id="SFLDS00003">
    <property type="entry name" value="Haloacid_Dehalogenase"/>
    <property type="match status" value="1"/>
</dbReference>
<dbReference type="Gene3D" id="3.40.50.1000">
    <property type="entry name" value="HAD superfamily/HAD-like"/>
    <property type="match status" value="1"/>
</dbReference>
<dbReference type="Gene3D" id="1.10.150.240">
    <property type="entry name" value="Putative phosphatase, domain 2"/>
    <property type="match status" value="1"/>
</dbReference>
<dbReference type="CDD" id="cd02603">
    <property type="entry name" value="HAD_sEH-N_like"/>
    <property type="match status" value="1"/>
</dbReference>
<proteinExistence type="predicted"/>
<evidence type="ECO:0000313" key="2">
    <source>
        <dbReference type="Proteomes" id="UP001241072"/>
    </source>
</evidence>
<dbReference type="PANTHER" id="PTHR43611:SF3">
    <property type="entry name" value="FLAVIN MONONUCLEOTIDE HYDROLASE 1, CHLOROPLATIC"/>
    <property type="match status" value="1"/>
</dbReference>
<dbReference type="InterPro" id="IPR023198">
    <property type="entry name" value="PGP-like_dom2"/>
</dbReference>
<dbReference type="PANTHER" id="PTHR43611">
    <property type="entry name" value="ALPHA-D-GLUCOSE 1-PHOSPHATE PHOSPHATASE"/>
    <property type="match status" value="1"/>
</dbReference>